<dbReference type="Proteomes" id="UP000187209">
    <property type="component" value="Unassembled WGS sequence"/>
</dbReference>
<name>A0A1R2D3J9_9CILI</name>
<evidence type="ECO:0000313" key="2">
    <source>
        <dbReference type="Proteomes" id="UP000187209"/>
    </source>
</evidence>
<keyword evidence="2" id="KW-1185">Reference proteome</keyword>
<proteinExistence type="predicted"/>
<sequence length="214" mass="23830">MCKLNILCKQQDGHCTCHQKTPRSLTTSKPHSGLLCSILSFIKDQPQILESLSKTSSIPIETVLSSFSSIEDPLNSLPIQENAFEESDIQESDIQINLLSDIPNRIVVGKGFSMMAEIVGKNLVKVDLQNPETFQVVVVGKNDGLDKLVIGEIETSGVALFRKLVINEEISDCLLVVRIKGKSEITQFCQDIKIRSRKTTEKVMKRMKTQEILA</sequence>
<evidence type="ECO:0000313" key="1">
    <source>
        <dbReference type="EMBL" id="OMJ95790.1"/>
    </source>
</evidence>
<protein>
    <submittedName>
        <fullName evidence="1">Uncharacterized protein</fullName>
    </submittedName>
</protein>
<reference evidence="1 2" key="1">
    <citation type="submission" date="2016-11" db="EMBL/GenBank/DDBJ databases">
        <title>The macronuclear genome of Stentor coeruleus: a giant cell with tiny introns.</title>
        <authorList>
            <person name="Slabodnick M."/>
            <person name="Ruby J.G."/>
            <person name="Reiff S.B."/>
            <person name="Swart E.C."/>
            <person name="Gosai S."/>
            <person name="Prabakaran S."/>
            <person name="Witkowska E."/>
            <person name="Larue G.E."/>
            <person name="Fisher S."/>
            <person name="Freeman R.M."/>
            <person name="Gunawardena J."/>
            <person name="Chu W."/>
            <person name="Stover N.A."/>
            <person name="Gregory B.D."/>
            <person name="Nowacki M."/>
            <person name="Derisi J."/>
            <person name="Roy S.W."/>
            <person name="Marshall W.F."/>
            <person name="Sood P."/>
        </authorList>
    </citation>
    <scope>NUCLEOTIDE SEQUENCE [LARGE SCALE GENOMIC DNA]</scope>
    <source>
        <strain evidence="1">WM001</strain>
    </source>
</reference>
<dbReference type="EMBL" id="MPUH01000007">
    <property type="protein sequence ID" value="OMJ95790.1"/>
    <property type="molecule type" value="Genomic_DNA"/>
</dbReference>
<dbReference type="AlphaFoldDB" id="A0A1R2D3J9"/>
<comment type="caution">
    <text evidence="1">The sequence shown here is derived from an EMBL/GenBank/DDBJ whole genome shotgun (WGS) entry which is preliminary data.</text>
</comment>
<gene>
    <name evidence="1" type="ORF">SteCoe_681</name>
</gene>
<accession>A0A1R2D3J9</accession>
<organism evidence="1 2">
    <name type="scientific">Stentor coeruleus</name>
    <dbReference type="NCBI Taxonomy" id="5963"/>
    <lineage>
        <taxon>Eukaryota</taxon>
        <taxon>Sar</taxon>
        <taxon>Alveolata</taxon>
        <taxon>Ciliophora</taxon>
        <taxon>Postciliodesmatophora</taxon>
        <taxon>Heterotrichea</taxon>
        <taxon>Heterotrichida</taxon>
        <taxon>Stentoridae</taxon>
        <taxon>Stentor</taxon>
    </lineage>
</organism>